<sequence>MLFQLKKKNPSLFFQLEMNFPGMEETEEAKNQRITDRLWYMGFSKKHLETLQDLNPVISPLLADLLLESSGSPL</sequence>
<comment type="caution">
    <text evidence="1">The sequence shown here is derived from an EMBL/GenBank/DDBJ whole genome shotgun (WGS) entry which is preliminary data.</text>
</comment>
<proteinExistence type="predicted"/>
<gene>
    <name evidence="1" type="ORF">AF332_25565</name>
</gene>
<dbReference type="STRING" id="1459.AF332_25565"/>
<evidence type="ECO:0000313" key="2">
    <source>
        <dbReference type="Proteomes" id="UP000037109"/>
    </source>
</evidence>
<evidence type="ECO:0000313" key="1">
    <source>
        <dbReference type="EMBL" id="KON89852.1"/>
    </source>
</evidence>
<dbReference type="RefSeq" id="WP_053437218.1">
    <property type="nucleotide sequence ID" value="NZ_LGUF01000007.1"/>
</dbReference>
<organism evidence="1 2">
    <name type="scientific">Sporosarcina globispora</name>
    <name type="common">Bacillus globisporus</name>
    <dbReference type="NCBI Taxonomy" id="1459"/>
    <lineage>
        <taxon>Bacteria</taxon>
        <taxon>Bacillati</taxon>
        <taxon>Bacillota</taxon>
        <taxon>Bacilli</taxon>
        <taxon>Bacillales</taxon>
        <taxon>Caryophanaceae</taxon>
        <taxon>Sporosarcina</taxon>
    </lineage>
</organism>
<reference evidence="2" key="1">
    <citation type="submission" date="2015-07" db="EMBL/GenBank/DDBJ databases">
        <title>Fjat-10036 dsm4.</title>
        <authorList>
            <person name="Liu B."/>
            <person name="Wang J."/>
            <person name="Zhu Y."/>
            <person name="Liu G."/>
            <person name="Chen Q."/>
            <person name="Chen Z."/>
            <person name="Lan J."/>
            <person name="Che J."/>
            <person name="Ge C."/>
            <person name="Shi H."/>
            <person name="Pan Z."/>
            <person name="Liu X."/>
        </authorList>
    </citation>
    <scope>NUCLEOTIDE SEQUENCE [LARGE SCALE GENOMIC DNA]</scope>
    <source>
        <strain evidence="2">DSM 4</strain>
    </source>
</reference>
<dbReference type="EMBL" id="LGUF01000007">
    <property type="protein sequence ID" value="KON89852.1"/>
    <property type="molecule type" value="Genomic_DNA"/>
</dbReference>
<dbReference type="AlphaFoldDB" id="A0A0M0GK35"/>
<name>A0A0M0GK35_SPOGL</name>
<keyword evidence="2" id="KW-1185">Reference proteome</keyword>
<dbReference type="PATRIC" id="fig|1459.3.peg.5616"/>
<dbReference type="Proteomes" id="UP000037109">
    <property type="component" value="Unassembled WGS sequence"/>
</dbReference>
<protein>
    <submittedName>
        <fullName evidence="1">Uncharacterized protein</fullName>
    </submittedName>
</protein>
<accession>A0A0M0GK35</accession>